<dbReference type="Proteomes" id="UP001320420">
    <property type="component" value="Unassembled WGS sequence"/>
</dbReference>
<dbReference type="SMART" id="SM00955">
    <property type="entry name" value="RNB"/>
    <property type="match status" value="1"/>
</dbReference>
<gene>
    <name evidence="3" type="primary">MSU1</name>
    <name evidence="3" type="ORF">SLS62_002767</name>
</gene>
<dbReference type="PANTHER" id="PTHR23355">
    <property type="entry name" value="RIBONUCLEASE"/>
    <property type="match status" value="1"/>
</dbReference>
<dbReference type="InterPro" id="IPR050180">
    <property type="entry name" value="RNR_Ribonuclease"/>
</dbReference>
<dbReference type="GO" id="GO:0006402">
    <property type="term" value="P:mRNA catabolic process"/>
    <property type="evidence" value="ECO:0007669"/>
    <property type="project" value="TreeGrafter"/>
</dbReference>
<dbReference type="InterPro" id="IPR056624">
    <property type="entry name" value="WH_CYT4"/>
</dbReference>
<feature type="domain" description="RNB" evidence="2">
    <location>
        <begin position="391"/>
        <end position="742"/>
    </location>
</feature>
<feature type="region of interest" description="Disordered" evidence="1">
    <location>
        <begin position="753"/>
        <end position="784"/>
    </location>
</feature>
<evidence type="ECO:0000259" key="2">
    <source>
        <dbReference type="SMART" id="SM00955"/>
    </source>
</evidence>
<dbReference type="AlphaFoldDB" id="A0AAN9UXR7"/>
<dbReference type="PANTHER" id="PTHR23355:SF65">
    <property type="entry name" value="EXORIBONUCLEASE CYT-4, PUTATIVE (AFU_ORTHOLOGUE AFUA_7G01550)-RELATED"/>
    <property type="match status" value="1"/>
</dbReference>
<dbReference type="InterPro" id="IPR012340">
    <property type="entry name" value="NA-bd_OB-fold"/>
</dbReference>
<keyword evidence="3" id="KW-0378">Hydrolase</keyword>
<dbReference type="SUPFAM" id="SSF50249">
    <property type="entry name" value="Nucleic acid-binding proteins"/>
    <property type="match status" value="1"/>
</dbReference>
<sequence>MAQFDTSAPLFQGDELGELRGDDSLLKPGDLVELSSEGSRRPVLAVCLGRFNGYEHYYTSSAKWFYGLGLRTLFTIRGFASPDEIAPVIAELPDRAASLEDLNILQDLGHAPSREAGSKLLLKMLQFVQTSESIYQDHAGTLDASSSFIGDPKKHRYLTLYEIAEFLLDERLKDHNGVFAPAALYAVHRSLMLDEVFFRPLRTMGHRRSYIFEVSPLSEVEIIQEVDEMARVYLDTPPDERKGLSLSKFIETARKAIDESRKRRQWSQTGIIGPSTTEEPQLPEWSSTDIQILRFMELWAGYQKFPNYSRLQCSGSAILRAMDRYQDALQLSPAAGWTFLQEVSWIPPWEIPARYNVRFPDVELKRGGGFVRPAAATLEQHLTSDIFADARKDWEGVTAYCIDSEATMDIDDAVSLEKTSVPGQYWIHVHVADPASSFAAGTPVAKYAELIPETIYLPGHFERMLPSNISQEKFSLAPDKPCLTFSALVNEEGQVLENQITPGRMKEVVYMTGEDVAAAIGETRADPVPSSDKIAVGPEPQPSPAPPRKMTRSTDLTREQLAELTKLSELGQAIQTIRLQRGATPFFQPRPEAAVYFDQVTQSDQDNFVVTSGDPSIRVGYASRTATALVEHAMRLAGEVAARWCHDRGIPIPYRTQPLAAQNASLIQQYTRDVFYPLLEAGVRPGDAQWRHLRALLGGDEISTTAGPYFTLGVDMYTRATSPLRRFSDLIVHWQIEAAILHERRTGRSLLLDNKNEGQGIGKANTEAEANRKDEDDDSNSVAAVDADDSNNFLPFSLDRLNRMLPMLRMREQLTRTLTRRDGADQWILQALVRAWQFGEAALPETFRFEVVHVAGRRSIIGRLDWFERPALMRSDGLEGIARMVDVRIGDVFRVRLRDVNVHAKQIFVEAVERLESVDASVDAGPHGKQAEKGNVTAPVTEGVEAAAASAAATTI</sequence>
<feature type="region of interest" description="Disordered" evidence="1">
    <location>
        <begin position="522"/>
        <end position="555"/>
    </location>
</feature>
<comment type="caution">
    <text evidence="3">The sequence shown here is derived from an EMBL/GenBank/DDBJ whole genome shotgun (WGS) entry which is preliminary data.</text>
</comment>
<dbReference type="Pfam" id="PF23216">
    <property type="entry name" value="WHD_CYT4"/>
    <property type="match status" value="1"/>
</dbReference>
<keyword evidence="4" id="KW-1185">Reference proteome</keyword>
<dbReference type="GO" id="GO:0000175">
    <property type="term" value="F:3'-5'-RNA exonuclease activity"/>
    <property type="evidence" value="ECO:0007669"/>
    <property type="project" value="TreeGrafter"/>
</dbReference>
<dbReference type="GO" id="GO:0003723">
    <property type="term" value="F:RNA binding"/>
    <property type="evidence" value="ECO:0007669"/>
    <property type="project" value="InterPro"/>
</dbReference>
<dbReference type="Pfam" id="PF00773">
    <property type="entry name" value="RNB"/>
    <property type="match status" value="1"/>
</dbReference>
<reference evidence="3 4" key="1">
    <citation type="submission" date="2024-02" db="EMBL/GenBank/DDBJ databases">
        <title>De novo assembly and annotation of 12 fungi associated with fruit tree decline syndrome in Ontario, Canada.</title>
        <authorList>
            <person name="Sulman M."/>
            <person name="Ellouze W."/>
            <person name="Ilyukhin E."/>
        </authorList>
    </citation>
    <scope>NUCLEOTIDE SEQUENCE [LARGE SCALE GENOMIC DNA]</scope>
    <source>
        <strain evidence="3 4">M11/M66-122</strain>
    </source>
</reference>
<dbReference type="Pfam" id="PF25522">
    <property type="entry name" value="OB_cyt-4"/>
    <property type="match status" value="1"/>
</dbReference>
<evidence type="ECO:0000313" key="4">
    <source>
        <dbReference type="Proteomes" id="UP001320420"/>
    </source>
</evidence>
<dbReference type="GO" id="GO:0000932">
    <property type="term" value="C:P-body"/>
    <property type="evidence" value="ECO:0007669"/>
    <property type="project" value="TreeGrafter"/>
</dbReference>
<name>A0AAN9UXR7_9PEZI</name>
<proteinExistence type="predicted"/>
<keyword evidence="3" id="KW-0269">Exonuclease</keyword>
<evidence type="ECO:0000313" key="3">
    <source>
        <dbReference type="EMBL" id="KAK7755262.1"/>
    </source>
</evidence>
<keyword evidence="3" id="KW-0540">Nuclease</keyword>
<organism evidence="3 4">
    <name type="scientific">Diatrype stigma</name>
    <dbReference type="NCBI Taxonomy" id="117547"/>
    <lineage>
        <taxon>Eukaryota</taxon>
        <taxon>Fungi</taxon>
        <taxon>Dikarya</taxon>
        <taxon>Ascomycota</taxon>
        <taxon>Pezizomycotina</taxon>
        <taxon>Sordariomycetes</taxon>
        <taxon>Xylariomycetidae</taxon>
        <taxon>Xylariales</taxon>
        <taxon>Diatrypaceae</taxon>
        <taxon>Diatrype</taxon>
    </lineage>
</organism>
<dbReference type="InterPro" id="IPR057912">
    <property type="entry name" value="OB_CYT4_C"/>
</dbReference>
<dbReference type="EMBL" id="JAKJXP020000014">
    <property type="protein sequence ID" value="KAK7755262.1"/>
    <property type="molecule type" value="Genomic_DNA"/>
</dbReference>
<dbReference type="InterPro" id="IPR056625">
    <property type="entry name" value="SH3_CYT4"/>
</dbReference>
<evidence type="ECO:0000256" key="1">
    <source>
        <dbReference type="SAM" id="MobiDB-lite"/>
    </source>
</evidence>
<accession>A0AAN9UXR7</accession>
<dbReference type="InterPro" id="IPR001900">
    <property type="entry name" value="RNase_II/R"/>
</dbReference>
<protein>
    <submittedName>
        <fullName evidence="3">3'-5' RNA exonuclease complex component</fullName>
    </submittedName>
</protein>
<dbReference type="Pfam" id="PF23214">
    <property type="entry name" value="SH3_CYT4"/>
    <property type="match status" value="1"/>
</dbReference>